<dbReference type="InterPro" id="IPR045851">
    <property type="entry name" value="AMP-bd_C_sf"/>
</dbReference>
<dbReference type="Gene3D" id="3.40.50.1220">
    <property type="entry name" value="TPP-binding domain"/>
    <property type="match status" value="1"/>
</dbReference>
<keyword evidence="5" id="KW-0479">Metal-binding</keyword>
<feature type="domain" description="AMP-dependent synthetase/ligase" evidence="14">
    <location>
        <begin position="12"/>
        <end position="381"/>
    </location>
</feature>
<dbReference type="CDD" id="cd05926">
    <property type="entry name" value="FACL_fum10p_like"/>
    <property type="match status" value="1"/>
</dbReference>
<dbReference type="InterPro" id="IPR029035">
    <property type="entry name" value="DHS-like_NAD/FAD-binding_dom"/>
</dbReference>
<feature type="domain" description="AMP-binding enzyme C-terminal" evidence="17">
    <location>
        <begin position="432"/>
        <end position="510"/>
    </location>
</feature>
<dbReference type="InterPro" id="IPR045025">
    <property type="entry name" value="HACL1-like"/>
</dbReference>
<evidence type="ECO:0000256" key="9">
    <source>
        <dbReference type="ARBA" id="ARBA00044451"/>
    </source>
</evidence>
<keyword evidence="6" id="KW-0460">Magnesium</keyword>
<evidence type="ECO:0000259" key="16">
    <source>
        <dbReference type="Pfam" id="PF02776"/>
    </source>
</evidence>
<dbReference type="SUPFAM" id="SSF56801">
    <property type="entry name" value="Acetyl-CoA synthetase-like"/>
    <property type="match status" value="1"/>
</dbReference>
<dbReference type="InterPro" id="IPR012001">
    <property type="entry name" value="Thiamin_PyroP_enz_TPP-bd_dom"/>
</dbReference>
<comment type="cofactor">
    <cofactor evidence="1">
        <name>thiamine diphosphate</name>
        <dbReference type="ChEBI" id="CHEBI:58937"/>
    </cofactor>
</comment>
<evidence type="ECO:0000256" key="8">
    <source>
        <dbReference type="ARBA" id="ARBA00023239"/>
    </source>
</evidence>
<proteinExistence type="inferred from homology"/>
<dbReference type="Pfam" id="PF02775">
    <property type="entry name" value="TPP_enzyme_C"/>
    <property type="match status" value="1"/>
</dbReference>
<protein>
    <recommendedName>
        <fullName evidence="11">2-hydroxyacyl-CoA lyase</fullName>
        <ecNumber evidence="11">4.1.2.63</ecNumber>
    </recommendedName>
</protein>
<evidence type="ECO:0000256" key="4">
    <source>
        <dbReference type="ARBA" id="ARBA00022598"/>
    </source>
</evidence>
<dbReference type="PROSITE" id="PS00187">
    <property type="entry name" value="TPP_ENZYMES"/>
    <property type="match status" value="1"/>
</dbReference>
<dbReference type="Pfam" id="PF13193">
    <property type="entry name" value="AMP-binding_C"/>
    <property type="match status" value="1"/>
</dbReference>
<comment type="similarity">
    <text evidence="3">Belongs to the TPP enzyme family.</text>
</comment>
<dbReference type="NCBIfam" id="NF006721">
    <property type="entry name" value="PRK09259.1"/>
    <property type="match status" value="1"/>
</dbReference>
<evidence type="ECO:0000256" key="11">
    <source>
        <dbReference type="ARBA" id="ARBA00044518"/>
    </source>
</evidence>
<evidence type="ECO:0000256" key="10">
    <source>
        <dbReference type="ARBA" id="ARBA00044454"/>
    </source>
</evidence>
<dbReference type="PROSITE" id="PS00455">
    <property type="entry name" value="AMP_BINDING"/>
    <property type="match status" value="1"/>
</dbReference>
<evidence type="ECO:0000313" key="19">
    <source>
        <dbReference type="Proteomes" id="UP001491310"/>
    </source>
</evidence>
<dbReference type="Pfam" id="PF00205">
    <property type="entry name" value="TPP_enzyme_M"/>
    <property type="match status" value="1"/>
</dbReference>
<evidence type="ECO:0000256" key="5">
    <source>
        <dbReference type="ARBA" id="ARBA00022723"/>
    </source>
</evidence>
<dbReference type="Proteomes" id="UP001491310">
    <property type="component" value="Unassembled WGS sequence"/>
</dbReference>
<dbReference type="EC" id="4.1.2.63" evidence="11"/>
<dbReference type="Gene3D" id="3.40.50.12780">
    <property type="entry name" value="N-terminal domain of ligase-like"/>
    <property type="match status" value="1"/>
</dbReference>
<dbReference type="InterPro" id="IPR012000">
    <property type="entry name" value="Thiamin_PyroP_enz_cen_dom"/>
</dbReference>
<evidence type="ECO:0000256" key="12">
    <source>
        <dbReference type="SAM" id="MobiDB-lite"/>
    </source>
</evidence>
<dbReference type="CDD" id="cd02004">
    <property type="entry name" value="TPP_BZL_OCoD_HPCL"/>
    <property type="match status" value="1"/>
</dbReference>
<name>A0ABR2YF37_9CHLO</name>
<keyword evidence="8" id="KW-0456">Lyase</keyword>
<evidence type="ECO:0000256" key="7">
    <source>
        <dbReference type="ARBA" id="ARBA00023052"/>
    </source>
</evidence>
<feature type="compositionally biased region" description="Low complexity" evidence="12">
    <location>
        <begin position="539"/>
        <end position="553"/>
    </location>
</feature>
<evidence type="ECO:0000256" key="3">
    <source>
        <dbReference type="ARBA" id="ARBA00007812"/>
    </source>
</evidence>
<feature type="domain" description="Thiamine pyrophosphate enzyme N-terminal TPP-binding" evidence="16">
    <location>
        <begin position="556"/>
        <end position="670"/>
    </location>
</feature>
<dbReference type="CDD" id="cd07035">
    <property type="entry name" value="TPP_PYR_POX_like"/>
    <property type="match status" value="1"/>
</dbReference>
<evidence type="ECO:0000259" key="13">
    <source>
        <dbReference type="Pfam" id="PF00205"/>
    </source>
</evidence>
<dbReference type="InterPro" id="IPR000399">
    <property type="entry name" value="TPP-bd_CS"/>
</dbReference>
<dbReference type="Pfam" id="PF00501">
    <property type="entry name" value="AMP-binding"/>
    <property type="match status" value="1"/>
</dbReference>
<comment type="catalytic activity">
    <reaction evidence="9">
        <text>a 2-hydroxy-3-methyl fatty acyl-CoA = a 2-methyl-branched fatty aldehyde + formyl-CoA</text>
        <dbReference type="Rhea" id="RHEA:25375"/>
        <dbReference type="ChEBI" id="CHEBI:49188"/>
        <dbReference type="ChEBI" id="CHEBI:57376"/>
        <dbReference type="ChEBI" id="CHEBI:58783"/>
        <dbReference type="EC" id="4.1.2.63"/>
    </reaction>
    <physiologicalReaction direction="left-to-right" evidence="9">
        <dbReference type="Rhea" id="RHEA:25376"/>
    </physiologicalReaction>
</comment>
<evidence type="ECO:0000256" key="1">
    <source>
        <dbReference type="ARBA" id="ARBA00001964"/>
    </source>
</evidence>
<dbReference type="Gene3D" id="3.40.50.970">
    <property type="match status" value="2"/>
</dbReference>
<dbReference type="InterPro" id="IPR045310">
    <property type="entry name" value="Pcs60-like"/>
</dbReference>
<organism evidence="18 19">
    <name type="scientific">Coccomyxa subellipsoidea</name>
    <dbReference type="NCBI Taxonomy" id="248742"/>
    <lineage>
        <taxon>Eukaryota</taxon>
        <taxon>Viridiplantae</taxon>
        <taxon>Chlorophyta</taxon>
        <taxon>core chlorophytes</taxon>
        <taxon>Trebouxiophyceae</taxon>
        <taxon>Trebouxiophyceae incertae sedis</taxon>
        <taxon>Coccomyxaceae</taxon>
        <taxon>Coccomyxa</taxon>
    </lineage>
</organism>
<dbReference type="Gene3D" id="3.30.300.30">
    <property type="match status" value="1"/>
</dbReference>
<dbReference type="InterPro" id="IPR029061">
    <property type="entry name" value="THDP-binding"/>
</dbReference>
<dbReference type="EMBL" id="JALJOT010000013">
    <property type="protein sequence ID" value="KAK9904019.1"/>
    <property type="molecule type" value="Genomic_DNA"/>
</dbReference>
<comment type="caution">
    <text evidence="18">The sequence shown here is derived from an EMBL/GenBank/DDBJ whole genome shotgun (WGS) entry which is preliminary data.</text>
</comment>
<sequence length="1126" mass="117311">MMKGVSSLLDALDGHPDAVAVFCAGGGPRLTRIQLRKQVINIAIALRKSGIRPGDAVSIADTNTVDFVVAFLGVTYARAVAAPLNSNYTADEFKFYMQDAASKLLLVPVRGNKQAESAASSCNVPVATVSVSWTDGGLSTVLSRKTGELSFGSPGSEAQLEDPPRADDVALFLHTSGTTSRPKGVPLTHANLAASLVNIVATYELTPSDRSLLVMPLFHVHGLMAGLLAPLLAGSAVILPAGGRFSAGTFWRDAVEFGATFYTAVPTMHQILLTRAEKDYPTNSPPPLRFIRSCSSSLAAPTLHKLEATFHVPVLEAYAMTEASHQMTSNPLPSKGPHKAGTVGRAQGSVRVTILDEQNKQLPVGQVGEVCIQGPNVTKGYINNPKANQEAYAGGWFHTGDQGFLDEDDFLTLTGRLKELINRGGEKISPLEVDSALLGHPLVNEAVSFGAPDEKYGEVVAAAVVLSKPVDDEAAVIADIRKLAATKLAKFKVPEHIFITDKLPKGATGKIQRRHMVGHFIGKGGSKAESGGVQRKDTAPGSSSSAGGGSAEASANGYTVVARSLARLGIRCMYGVIGIPVTELASAAQAAGIRFVGFRNEQAAGYAAAAAGFLTGVPGVLLTVSGPGAVHGIAGLSHAQVNTWPMLMISGSAEQGEVGKGAFQELDQVAAVGRFTKYAGRARCVRDIAPLITAAVKASVAGRPGAAYVDIPSDVLMAPASPSEVPDVVSHPVSSTLAERPLAAEQDVQRAVRLLQQAQRPLMVIGKGAAYSQADAALHRFVAAAQLPFLATAMGRGVVPDNAPGNANAARSLALAHADVAIIFGARLNWQLHFGDPPKWAPDVRFILVDVEPSQRDADKAEVVLRGDAAAVAQQLQSSLTGLDGARSQAWRDQLASKARAAKLKLEARLSADAFPLDYSTTLRVIREALLAVSPAPIVISEGANTMDNARVILEPAVEGRLRLDAATWGTMGVGLGYAIAAATARPGRLVVAVEGDSAFGFSGMECETIARYKLPVVIIVLNNGGIYGGDRRPSALQQAAASGAADAGFAADPAPTAFVPDARYDAIMDAFGGDAFSVNSSAQLAAACRISFAAMRPALINVTLDPFAGVESGNVHAFNAPKSSI</sequence>
<dbReference type="InterPro" id="IPR020845">
    <property type="entry name" value="AMP-binding_CS"/>
</dbReference>
<evidence type="ECO:0000256" key="6">
    <source>
        <dbReference type="ARBA" id="ARBA00022842"/>
    </source>
</evidence>
<feature type="region of interest" description="Disordered" evidence="12">
    <location>
        <begin position="523"/>
        <end position="553"/>
    </location>
</feature>
<dbReference type="InterPro" id="IPR025110">
    <property type="entry name" value="AMP-bd_C"/>
</dbReference>
<gene>
    <name evidence="18" type="ORF">WJX75_002623</name>
</gene>
<dbReference type="InterPro" id="IPR011766">
    <property type="entry name" value="TPP_enzyme_TPP-bd"/>
</dbReference>
<evidence type="ECO:0000259" key="14">
    <source>
        <dbReference type="Pfam" id="PF00501"/>
    </source>
</evidence>
<keyword evidence="7" id="KW-0786">Thiamine pyrophosphate</keyword>
<accession>A0ABR2YF37</accession>
<dbReference type="PANTHER" id="PTHR43710:SF2">
    <property type="entry name" value="2-HYDROXYACYL-COA LYASE 1"/>
    <property type="match status" value="1"/>
</dbReference>
<dbReference type="Pfam" id="PF02776">
    <property type="entry name" value="TPP_enzyme_N"/>
    <property type="match status" value="1"/>
</dbReference>
<evidence type="ECO:0000259" key="17">
    <source>
        <dbReference type="Pfam" id="PF13193"/>
    </source>
</evidence>
<keyword evidence="19" id="KW-1185">Reference proteome</keyword>
<keyword evidence="4" id="KW-0436">Ligase</keyword>
<dbReference type="SUPFAM" id="SSF52518">
    <property type="entry name" value="Thiamin diphosphate-binding fold (THDP-binding)"/>
    <property type="match status" value="2"/>
</dbReference>
<feature type="domain" description="Thiamine pyrophosphate enzyme TPP-binding" evidence="15">
    <location>
        <begin position="964"/>
        <end position="1103"/>
    </location>
</feature>
<dbReference type="InterPro" id="IPR000873">
    <property type="entry name" value="AMP-dep_synth/lig_dom"/>
</dbReference>
<comment type="similarity">
    <text evidence="2">Belongs to the ATP-dependent AMP-binding enzyme family.</text>
</comment>
<dbReference type="SUPFAM" id="SSF52467">
    <property type="entry name" value="DHS-like NAD/FAD-binding domain"/>
    <property type="match status" value="1"/>
</dbReference>
<evidence type="ECO:0000256" key="2">
    <source>
        <dbReference type="ARBA" id="ARBA00006432"/>
    </source>
</evidence>
<comment type="catalytic activity">
    <reaction evidence="10">
        <text>an (R)-2-hydroxy-long-chain-fatty acyl-CoA = a long-chain fatty aldehyde + formyl-CoA</text>
        <dbReference type="Rhea" id="RHEA:67444"/>
        <dbReference type="ChEBI" id="CHEBI:17176"/>
        <dbReference type="ChEBI" id="CHEBI:57376"/>
        <dbReference type="ChEBI" id="CHEBI:170012"/>
        <dbReference type="EC" id="4.1.2.63"/>
    </reaction>
    <physiologicalReaction direction="left-to-right" evidence="10">
        <dbReference type="Rhea" id="RHEA:67445"/>
    </physiologicalReaction>
</comment>
<dbReference type="PANTHER" id="PTHR43710">
    <property type="entry name" value="2-HYDROXYACYL-COA LYASE"/>
    <property type="match status" value="1"/>
</dbReference>
<feature type="domain" description="Thiamine pyrophosphate enzyme central" evidence="13">
    <location>
        <begin position="748"/>
        <end position="876"/>
    </location>
</feature>
<evidence type="ECO:0000313" key="18">
    <source>
        <dbReference type="EMBL" id="KAK9904019.1"/>
    </source>
</evidence>
<dbReference type="InterPro" id="IPR042099">
    <property type="entry name" value="ANL_N_sf"/>
</dbReference>
<reference evidence="18 19" key="1">
    <citation type="journal article" date="2024" name="Nat. Commun.">
        <title>Phylogenomics reveals the evolutionary origins of lichenization in chlorophyte algae.</title>
        <authorList>
            <person name="Puginier C."/>
            <person name="Libourel C."/>
            <person name="Otte J."/>
            <person name="Skaloud P."/>
            <person name="Haon M."/>
            <person name="Grisel S."/>
            <person name="Petersen M."/>
            <person name="Berrin J.G."/>
            <person name="Delaux P.M."/>
            <person name="Dal Grande F."/>
            <person name="Keller J."/>
        </authorList>
    </citation>
    <scope>NUCLEOTIDE SEQUENCE [LARGE SCALE GENOMIC DNA]</scope>
    <source>
        <strain evidence="18 19">SAG 216-7</strain>
    </source>
</reference>
<evidence type="ECO:0000259" key="15">
    <source>
        <dbReference type="Pfam" id="PF02775"/>
    </source>
</evidence>